<evidence type="ECO:0000256" key="1">
    <source>
        <dbReference type="ARBA" id="ARBA00004123"/>
    </source>
</evidence>
<keyword evidence="6" id="KW-0862">Zinc</keyword>
<evidence type="ECO:0000256" key="5">
    <source>
        <dbReference type="ARBA" id="ARBA00022771"/>
    </source>
</evidence>
<feature type="domain" description="C2H2-type" evidence="12">
    <location>
        <begin position="254"/>
        <end position="282"/>
    </location>
</feature>
<accession>R7UP03</accession>
<keyword evidence="9" id="KW-0804">Transcription</keyword>
<dbReference type="InterPro" id="IPR013087">
    <property type="entry name" value="Znf_C2H2_type"/>
</dbReference>
<reference evidence="13 15" key="2">
    <citation type="journal article" date="2013" name="Nature">
        <title>Insights into bilaterian evolution from three spiralian genomes.</title>
        <authorList>
            <person name="Simakov O."/>
            <person name="Marletaz F."/>
            <person name="Cho S.J."/>
            <person name="Edsinger-Gonzales E."/>
            <person name="Havlak P."/>
            <person name="Hellsten U."/>
            <person name="Kuo D.H."/>
            <person name="Larsson T."/>
            <person name="Lv J."/>
            <person name="Arendt D."/>
            <person name="Savage R."/>
            <person name="Osoegawa K."/>
            <person name="de Jong P."/>
            <person name="Grimwood J."/>
            <person name="Chapman J.A."/>
            <person name="Shapiro H."/>
            <person name="Aerts A."/>
            <person name="Otillar R.P."/>
            <person name="Terry A.Y."/>
            <person name="Boore J.L."/>
            <person name="Grigoriev I.V."/>
            <person name="Lindberg D.R."/>
            <person name="Seaver E.C."/>
            <person name="Weisblat D.A."/>
            <person name="Putnam N.H."/>
            <person name="Rokhsar D.S."/>
        </authorList>
    </citation>
    <scope>NUCLEOTIDE SEQUENCE</scope>
    <source>
        <strain evidence="13 15">I ESC-2004</strain>
    </source>
</reference>
<dbReference type="PROSITE" id="PS50157">
    <property type="entry name" value="ZINC_FINGER_C2H2_2"/>
    <property type="match status" value="5"/>
</dbReference>
<dbReference type="Proteomes" id="UP000014760">
    <property type="component" value="Unassembled WGS sequence"/>
</dbReference>
<organism evidence="13">
    <name type="scientific">Capitella teleta</name>
    <name type="common">Polychaete worm</name>
    <dbReference type="NCBI Taxonomy" id="283909"/>
    <lineage>
        <taxon>Eukaryota</taxon>
        <taxon>Metazoa</taxon>
        <taxon>Spiralia</taxon>
        <taxon>Lophotrochozoa</taxon>
        <taxon>Annelida</taxon>
        <taxon>Polychaeta</taxon>
        <taxon>Sedentaria</taxon>
        <taxon>Scolecida</taxon>
        <taxon>Capitellidae</taxon>
        <taxon>Capitella</taxon>
    </lineage>
</organism>
<evidence type="ECO:0000256" key="8">
    <source>
        <dbReference type="ARBA" id="ARBA00023125"/>
    </source>
</evidence>
<dbReference type="EnsemblMetazoa" id="CapteT189169">
    <property type="protein sequence ID" value="CapteP189169"/>
    <property type="gene ID" value="CapteG189169"/>
</dbReference>
<dbReference type="SUPFAM" id="SSF57667">
    <property type="entry name" value="beta-beta-alpha zinc fingers"/>
    <property type="match status" value="3"/>
</dbReference>
<dbReference type="EMBL" id="AMQN01006808">
    <property type="status" value="NOT_ANNOTATED_CDS"/>
    <property type="molecule type" value="Genomic_DNA"/>
</dbReference>
<dbReference type="PROSITE" id="PS00028">
    <property type="entry name" value="ZINC_FINGER_C2H2_1"/>
    <property type="match status" value="4"/>
</dbReference>
<dbReference type="GO" id="GO:0000981">
    <property type="term" value="F:DNA-binding transcription factor activity, RNA polymerase II-specific"/>
    <property type="evidence" value="ECO:0007669"/>
    <property type="project" value="TreeGrafter"/>
</dbReference>
<dbReference type="HOGENOM" id="CLU_889186_0_0_1"/>
<dbReference type="GO" id="GO:0005634">
    <property type="term" value="C:nucleus"/>
    <property type="evidence" value="ECO:0007669"/>
    <property type="project" value="UniProtKB-SubCell"/>
</dbReference>
<feature type="domain" description="C2H2-type" evidence="12">
    <location>
        <begin position="73"/>
        <end position="102"/>
    </location>
</feature>
<dbReference type="GO" id="GO:0008270">
    <property type="term" value="F:zinc ion binding"/>
    <property type="evidence" value="ECO:0007669"/>
    <property type="project" value="UniProtKB-KW"/>
</dbReference>
<evidence type="ECO:0000256" key="4">
    <source>
        <dbReference type="ARBA" id="ARBA00022737"/>
    </source>
</evidence>
<keyword evidence="10" id="KW-0539">Nucleus</keyword>
<keyword evidence="8" id="KW-0238">DNA-binding</keyword>
<keyword evidence="4" id="KW-0677">Repeat</keyword>
<reference evidence="15" key="1">
    <citation type="submission" date="2012-12" db="EMBL/GenBank/DDBJ databases">
        <authorList>
            <person name="Hellsten U."/>
            <person name="Grimwood J."/>
            <person name="Chapman J.A."/>
            <person name="Shapiro H."/>
            <person name="Aerts A."/>
            <person name="Otillar R.P."/>
            <person name="Terry A.Y."/>
            <person name="Boore J.L."/>
            <person name="Simakov O."/>
            <person name="Marletaz F."/>
            <person name="Cho S.-J."/>
            <person name="Edsinger-Gonzales E."/>
            <person name="Havlak P."/>
            <person name="Kuo D.-H."/>
            <person name="Larsson T."/>
            <person name="Lv J."/>
            <person name="Arendt D."/>
            <person name="Savage R."/>
            <person name="Osoegawa K."/>
            <person name="de Jong P."/>
            <person name="Lindberg D.R."/>
            <person name="Seaver E.C."/>
            <person name="Weisblat D.A."/>
            <person name="Putnam N.H."/>
            <person name="Grigoriev I.V."/>
            <person name="Rokhsar D.S."/>
        </authorList>
    </citation>
    <scope>NUCLEOTIDE SEQUENCE</scope>
    <source>
        <strain evidence="15">I ESC-2004</strain>
    </source>
</reference>
<evidence type="ECO:0000256" key="7">
    <source>
        <dbReference type="ARBA" id="ARBA00023015"/>
    </source>
</evidence>
<feature type="domain" description="C2H2-type" evidence="12">
    <location>
        <begin position="224"/>
        <end position="253"/>
    </location>
</feature>
<proteinExistence type="inferred from homology"/>
<evidence type="ECO:0000313" key="15">
    <source>
        <dbReference type="Proteomes" id="UP000014760"/>
    </source>
</evidence>
<evidence type="ECO:0000256" key="11">
    <source>
        <dbReference type="PROSITE-ProRule" id="PRU00042"/>
    </source>
</evidence>
<dbReference type="EMBL" id="KB299181">
    <property type="protein sequence ID" value="ELU08264.1"/>
    <property type="molecule type" value="Genomic_DNA"/>
</dbReference>
<evidence type="ECO:0000256" key="9">
    <source>
        <dbReference type="ARBA" id="ARBA00023163"/>
    </source>
</evidence>
<dbReference type="STRING" id="283909.R7UP03"/>
<feature type="domain" description="C2H2-type" evidence="12">
    <location>
        <begin position="143"/>
        <end position="172"/>
    </location>
</feature>
<evidence type="ECO:0000256" key="10">
    <source>
        <dbReference type="ARBA" id="ARBA00023242"/>
    </source>
</evidence>
<name>R7UP03_CAPTE</name>
<evidence type="ECO:0000313" key="13">
    <source>
        <dbReference type="EMBL" id="ELU08264.1"/>
    </source>
</evidence>
<keyword evidence="5 11" id="KW-0863">Zinc-finger</keyword>
<protein>
    <recommendedName>
        <fullName evidence="12">C2H2-type domain-containing protein</fullName>
    </recommendedName>
</protein>
<gene>
    <name evidence="13" type="ORF">CAPTEDRAFT_189169</name>
</gene>
<evidence type="ECO:0000256" key="2">
    <source>
        <dbReference type="ARBA" id="ARBA00006991"/>
    </source>
</evidence>
<dbReference type="Pfam" id="PF00096">
    <property type="entry name" value="zf-C2H2"/>
    <property type="match status" value="2"/>
</dbReference>
<reference evidence="14" key="3">
    <citation type="submission" date="2015-06" db="UniProtKB">
        <authorList>
            <consortium name="EnsemblMetazoa"/>
        </authorList>
    </citation>
    <scope>IDENTIFICATION</scope>
</reference>
<evidence type="ECO:0000259" key="12">
    <source>
        <dbReference type="PROSITE" id="PS50157"/>
    </source>
</evidence>
<dbReference type="Gene3D" id="3.30.160.60">
    <property type="entry name" value="Classic Zinc Finger"/>
    <property type="match status" value="5"/>
</dbReference>
<dbReference type="FunFam" id="3.30.160.60:FF:000072">
    <property type="entry name" value="zinc finger protein 143 isoform X1"/>
    <property type="match status" value="1"/>
</dbReference>
<dbReference type="InterPro" id="IPR036236">
    <property type="entry name" value="Znf_C2H2_sf"/>
</dbReference>
<keyword evidence="3" id="KW-0479">Metal-binding</keyword>
<dbReference type="OrthoDB" id="6077919at2759"/>
<dbReference type="SMART" id="SM00355">
    <property type="entry name" value="ZnF_C2H2"/>
    <property type="match status" value="8"/>
</dbReference>
<dbReference type="PANTHER" id="PTHR24409:SF295">
    <property type="entry name" value="AZ2-RELATED"/>
    <property type="match status" value="1"/>
</dbReference>
<keyword evidence="15" id="KW-1185">Reference proteome</keyword>
<evidence type="ECO:0000256" key="6">
    <source>
        <dbReference type="ARBA" id="ARBA00022833"/>
    </source>
</evidence>
<evidence type="ECO:0000313" key="14">
    <source>
        <dbReference type="EnsemblMetazoa" id="CapteP189169"/>
    </source>
</evidence>
<comment type="similarity">
    <text evidence="2">Belongs to the krueppel C2H2-type zinc-finger protein family.</text>
</comment>
<comment type="subcellular location">
    <subcellularLocation>
        <location evidence="1">Nucleus</location>
    </subcellularLocation>
</comment>
<dbReference type="AlphaFoldDB" id="R7UP03"/>
<evidence type="ECO:0000256" key="3">
    <source>
        <dbReference type="ARBA" id="ARBA00022723"/>
    </source>
</evidence>
<dbReference type="GO" id="GO:0000977">
    <property type="term" value="F:RNA polymerase II transcription regulatory region sequence-specific DNA binding"/>
    <property type="evidence" value="ECO:0007669"/>
    <property type="project" value="TreeGrafter"/>
</dbReference>
<dbReference type="PANTHER" id="PTHR24409">
    <property type="entry name" value="ZINC FINGER PROTEIN 142"/>
    <property type="match status" value="1"/>
</dbReference>
<sequence>MAQHLESHGVNPRASGFLCYVCRSTHPNRAAILQHLKIHSFTCYVCKASTQTRPEIMQHLKQHSDDPRTWRPHACSWPACHKGFSSNAELQRHLMIHTNEKPFTCPLESLVCYVCKSVYPDRLQMLQHMHCSHSLDPRHVKPYGCAWKNCGKGFPSRAELLRHSLVHTKAKPFECPVCGRRFSLKGNLTKHFIGMHRQHGQPLPPPQSVHDDLASALLVPGLNHVCPLPNCRKAFRNRDCLKKHFMIHTGVKPFKCPQCPYMARQKHHLNHHVNRIHSYHPPSPLQLTSQHVTSQHVGSTTAQTALAQPSHKH</sequence>
<feature type="domain" description="C2H2-type" evidence="12">
    <location>
        <begin position="173"/>
        <end position="201"/>
    </location>
</feature>
<keyword evidence="7" id="KW-0805">Transcription regulation</keyword>
<dbReference type="FunFam" id="3.30.160.60:FF:000446">
    <property type="entry name" value="Zinc finger protein"/>
    <property type="match status" value="1"/>
</dbReference>
<dbReference type="FunFam" id="3.30.160.60:FF:000075">
    <property type="entry name" value="Putative zinc finger protein 536"/>
    <property type="match status" value="1"/>
</dbReference>